<protein>
    <submittedName>
        <fullName evidence="1">Fatty-acid oxidation protein subunit alpha</fullName>
    </submittedName>
</protein>
<dbReference type="InterPro" id="IPR011335">
    <property type="entry name" value="Restrct_endonuc-II-like"/>
</dbReference>
<sequence length="138" mass="15829">MAARDLFHQAVKNALIKEQWNVTDDPLVIQFGGVDLRIDLGAERLVAAEKDGERIAVEIKSFLGPSVISDFHGALGQFLNYRLALEAQESDRQLYLAIPEETFQTFFHLPFVQLAVQRYQLMLIVYNVVREELIQWIP</sequence>
<dbReference type="Proteomes" id="UP000220922">
    <property type="component" value="Unassembled WGS sequence"/>
</dbReference>
<dbReference type="InterPro" id="IPR011856">
    <property type="entry name" value="tRNA_endonuc-like_dom_sf"/>
</dbReference>
<dbReference type="EMBL" id="LYXE01000177">
    <property type="protein sequence ID" value="PDV96847.1"/>
    <property type="molecule type" value="Genomic_DNA"/>
</dbReference>
<gene>
    <name evidence="1" type="ORF">A9Q02_22620</name>
</gene>
<dbReference type="GO" id="GO:0003676">
    <property type="term" value="F:nucleic acid binding"/>
    <property type="evidence" value="ECO:0007669"/>
    <property type="project" value="InterPro"/>
</dbReference>
<accession>A0A2H3L127</accession>
<organism evidence="1 2">
    <name type="scientific">Candidatus Chloroploca asiatica</name>
    <dbReference type="NCBI Taxonomy" id="1506545"/>
    <lineage>
        <taxon>Bacteria</taxon>
        <taxon>Bacillati</taxon>
        <taxon>Chloroflexota</taxon>
        <taxon>Chloroflexia</taxon>
        <taxon>Chloroflexales</taxon>
        <taxon>Chloroflexineae</taxon>
        <taxon>Oscillochloridaceae</taxon>
        <taxon>Candidatus Chloroploca</taxon>
    </lineage>
</organism>
<dbReference type="InterPro" id="IPR014919">
    <property type="entry name" value="XisH"/>
</dbReference>
<comment type="caution">
    <text evidence="1">The sequence shown here is derived from an EMBL/GenBank/DDBJ whole genome shotgun (WGS) entry which is preliminary data.</text>
</comment>
<evidence type="ECO:0000313" key="1">
    <source>
        <dbReference type="EMBL" id="PDV96847.1"/>
    </source>
</evidence>
<reference evidence="1 2" key="1">
    <citation type="submission" date="2016-05" db="EMBL/GenBank/DDBJ databases">
        <authorList>
            <person name="Lavstsen T."/>
            <person name="Jespersen J.S."/>
        </authorList>
    </citation>
    <scope>NUCLEOTIDE SEQUENCE [LARGE SCALE GENOMIC DNA]</scope>
    <source>
        <strain evidence="1 2">B7-9</strain>
    </source>
</reference>
<dbReference type="OrthoDB" id="160143at2"/>
<name>A0A2H3L127_9CHLR</name>
<evidence type="ECO:0000313" key="2">
    <source>
        <dbReference type="Proteomes" id="UP000220922"/>
    </source>
</evidence>
<dbReference type="AlphaFoldDB" id="A0A2H3L127"/>
<dbReference type="CDD" id="cd22366">
    <property type="entry name" value="XisH-like"/>
    <property type="match status" value="1"/>
</dbReference>
<dbReference type="SUPFAM" id="SSF52980">
    <property type="entry name" value="Restriction endonuclease-like"/>
    <property type="match status" value="1"/>
</dbReference>
<dbReference type="RefSeq" id="WP_097655053.1">
    <property type="nucleotide sequence ID" value="NZ_LYXE01000177.1"/>
</dbReference>
<dbReference type="Pfam" id="PF08814">
    <property type="entry name" value="XisH"/>
    <property type="match status" value="1"/>
</dbReference>
<proteinExistence type="predicted"/>
<keyword evidence="2" id="KW-1185">Reference proteome</keyword>
<dbReference type="Gene3D" id="3.40.1350.10">
    <property type="match status" value="1"/>
</dbReference>